<dbReference type="Proteomes" id="UP000315648">
    <property type="component" value="Unassembled WGS sequence"/>
</dbReference>
<feature type="transmembrane region" description="Helical" evidence="1">
    <location>
        <begin position="20"/>
        <end position="40"/>
    </location>
</feature>
<sequence>MSYSDEPTLVAPTRRWSIKALLAITLVALVVGGILFIPVYQHNLDEEAHDARRGVTQGALYDIKIAGAPATIELGWVAPAISATISPAPAADTTLEISGDFGNETLAWDAAASRFGPGKLRVDPYAHSKVKLILRQGDRVLWRDTLWAYGIHDTHGHSH</sequence>
<dbReference type="EMBL" id="VMBG01000002">
    <property type="protein sequence ID" value="TSJ77180.1"/>
    <property type="molecule type" value="Genomic_DNA"/>
</dbReference>
<keyword evidence="3" id="KW-1185">Reference proteome</keyword>
<dbReference type="AlphaFoldDB" id="A0A556QKK7"/>
<dbReference type="OrthoDB" id="9923286at2"/>
<protein>
    <submittedName>
        <fullName evidence="2">Uncharacterized protein</fullName>
    </submittedName>
</protein>
<name>A0A556QKK7_9BACT</name>
<evidence type="ECO:0000313" key="3">
    <source>
        <dbReference type="Proteomes" id="UP000315648"/>
    </source>
</evidence>
<keyword evidence="1" id="KW-0812">Transmembrane</keyword>
<proteinExistence type="predicted"/>
<accession>A0A556QKK7</accession>
<reference evidence="2 3" key="1">
    <citation type="submission" date="2019-07" db="EMBL/GenBank/DDBJ databases">
        <title>Description of 53C-WASEF.</title>
        <authorList>
            <person name="Pitt A."/>
            <person name="Hahn M.W."/>
        </authorList>
    </citation>
    <scope>NUCLEOTIDE SEQUENCE [LARGE SCALE GENOMIC DNA]</scope>
    <source>
        <strain evidence="2 3">53C-WASEF</strain>
    </source>
</reference>
<comment type="caution">
    <text evidence="2">The sequence shown here is derived from an EMBL/GenBank/DDBJ whole genome shotgun (WGS) entry which is preliminary data.</text>
</comment>
<keyword evidence="1" id="KW-1133">Transmembrane helix</keyword>
<organism evidence="2 3">
    <name type="scientific">Rariglobus hedericola</name>
    <dbReference type="NCBI Taxonomy" id="2597822"/>
    <lineage>
        <taxon>Bacteria</taxon>
        <taxon>Pseudomonadati</taxon>
        <taxon>Verrucomicrobiota</taxon>
        <taxon>Opitutia</taxon>
        <taxon>Opitutales</taxon>
        <taxon>Opitutaceae</taxon>
        <taxon>Rariglobus</taxon>
    </lineage>
</organism>
<evidence type="ECO:0000256" key="1">
    <source>
        <dbReference type="SAM" id="Phobius"/>
    </source>
</evidence>
<gene>
    <name evidence="2" type="ORF">FPL22_13850</name>
</gene>
<dbReference type="RefSeq" id="WP_144353583.1">
    <property type="nucleotide sequence ID" value="NZ_CBCRVV010000016.1"/>
</dbReference>
<keyword evidence="1" id="KW-0472">Membrane</keyword>
<evidence type="ECO:0000313" key="2">
    <source>
        <dbReference type="EMBL" id="TSJ77180.1"/>
    </source>
</evidence>